<dbReference type="Proteomes" id="UP000005387">
    <property type="component" value="Unassembled WGS sequence"/>
</dbReference>
<feature type="domain" description="RNA polymerase sigma-70 region 4" evidence="7">
    <location>
        <begin position="198"/>
        <end position="246"/>
    </location>
</feature>
<dbReference type="InterPro" id="IPR007627">
    <property type="entry name" value="RNA_pol_sigma70_r2"/>
</dbReference>
<dbReference type="AlphaFoldDB" id="E0I9V3"/>
<evidence type="ECO:0000256" key="2">
    <source>
        <dbReference type="ARBA" id="ARBA00023082"/>
    </source>
</evidence>
<keyword evidence="9" id="KW-1185">Reference proteome</keyword>
<evidence type="ECO:0000259" key="5">
    <source>
        <dbReference type="Pfam" id="PF04539"/>
    </source>
</evidence>
<keyword evidence="2" id="KW-0731">Sigma factor</keyword>
<evidence type="ECO:0000259" key="6">
    <source>
        <dbReference type="Pfam" id="PF04542"/>
    </source>
</evidence>
<keyword evidence="4" id="KW-0804">Transcription</keyword>
<reference evidence="8 9" key="1">
    <citation type="submission" date="2010-07" db="EMBL/GenBank/DDBJ databases">
        <title>The draft genome of Paenibacillus curdlanolyticus YK9.</title>
        <authorList>
            <consortium name="US DOE Joint Genome Institute (JGI-PGF)"/>
            <person name="Lucas S."/>
            <person name="Copeland A."/>
            <person name="Lapidus A."/>
            <person name="Cheng J.-F."/>
            <person name="Bruce D."/>
            <person name="Goodwin L."/>
            <person name="Pitluck S."/>
            <person name="Land M.L."/>
            <person name="Hauser L."/>
            <person name="Chang Y.-J."/>
            <person name="Jeffries C."/>
            <person name="Anderson I.J."/>
            <person name="Johnson E."/>
            <person name="Loganathan U."/>
            <person name="Mulhopadhyay B."/>
            <person name="Kyrpides N."/>
            <person name="Woyke T.J."/>
        </authorList>
    </citation>
    <scope>NUCLEOTIDE SEQUENCE [LARGE SCALE GENOMIC DNA]</scope>
    <source>
        <strain evidence="8 9">YK9</strain>
    </source>
</reference>
<dbReference type="Pfam" id="PF04539">
    <property type="entry name" value="Sigma70_r3"/>
    <property type="match status" value="1"/>
</dbReference>
<feature type="domain" description="RNA polymerase sigma-70 region 2" evidence="6">
    <location>
        <begin position="31"/>
        <end position="101"/>
    </location>
</feature>
<dbReference type="InterPro" id="IPR013324">
    <property type="entry name" value="RNA_pol_sigma_r3/r4-like"/>
</dbReference>
<keyword evidence="3" id="KW-0238">DNA-binding</keyword>
<dbReference type="Pfam" id="PF04545">
    <property type="entry name" value="Sigma70_r4"/>
    <property type="match status" value="1"/>
</dbReference>
<evidence type="ECO:0000256" key="4">
    <source>
        <dbReference type="ARBA" id="ARBA00023163"/>
    </source>
</evidence>
<dbReference type="GO" id="GO:0006352">
    <property type="term" value="P:DNA-templated transcription initiation"/>
    <property type="evidence" value="ECO:0007669"/>
    <property type="project" value="InterPro"/>
</dbReference>
<evidence type="ECO:0000313" key="9">
    <source>
        <dbReference type="Proteomes" id="UP000005387"/>
    </source>
</evidence>
<evidence type="ECO:0000313" key="8">
    <source>
        <dbReference type="EMBL" id="EFM10530.1"/>
    </source>
</evidence>
<dbReference type="CDD" id="cd06171">
    <property type="entry name" value="Sigma70_r4"/>
    <property type="match status" value="1"/>
</dbReference>
<evidence type="ECO:0000256" key="1">
    <source>
        <dbReference type="ARBA" id="ARBA00023015"/>
    </source>
</evidence>
<dbReference type="GO" id="GO:0003677">
    <property type="term" value="F:DNA binding"/>
    <property type="evidence" value="ECO:0007669"/>
    <property type="project" value="UniProtKB-KW"/>
</dbReference>
<dbReference type="InterPro" id="IPR007624">
    <property type="entry name" value="RNA_pol_sigma70_r3"/>
</dbReference>
<evidence type="ECO:0000256" key="3">
    <source>
        <dbReference type="ARBA" id="ARBA00023125"/>
    </source>
</evidence>
<keyword evidence="1" id="KW-0805">Transcription regulation</keyword>
<protein>
    <submittedName>
        <fullName evidence="8">RNA polymerase, sigma 28 subunit, FliA/WhiG subfamily</fullName>
    </submittedName>
</protein>
<dbReference type="InterPro" id="IPR013325">
    <property type="entry name" value="RNA_pol_sigma_r2"/>
</dbReference>
<dbReference type="InterPro" id="IPR000943">
    <property type="entry name" value="RNA_pol_sigma70"/>
</dbReference>
<dbReference type="NCBIfam" id="TIGR02937">
    <property type="entry name" value="sigma70-ECF"/>
    <property type="match status" value="1"/>
</dbReference>
<dbReference type="GO" id="GO:0016987">
    <property type="term" value="F:sigma factor activity"/>
    <property type="evidence" value="ECO:0007669"/>
    <property type="project" value="UniProtKB-KW"/>
</dbReference>
<dbReference type="InterPro" id="IPR014284">
    <property type="entry name" value="RNA_pol_sigma-70_dom"/>
</dbReference>
<dbReference type="Pfam" id="PF04542">
    <property type="entry name" value="Sigma70_r2"/>
    <property type="match status" value="1"/>
</dbReference>
<dbReference type="SUPFAM" id="SSF88659">
    <property type="entry name" value="Sigma3 and sigma4 domains of RNA polymerase sigma factors"/>
    <property type="match status" value="2"/>
</dbReference>
<dbReference type="PANTHER" id="PTHR30385">
    <property type="entry name" value="SIGMA FACTOR F FLAGELLAR"/>
    <property type="match status" value="1"/>
</dbReference>
<accession>E0I9V3</accession>
<dbReference type="EMBL" id="AEDD01000006">
    <property type="protein sequence ID" value="EFM10530.1"/>
    <property type="molecule type" value="Genomic_DNA"/>
</dbReference>
<evidence type="ECO:0000259" key="7">
    <source>
        <dbReference type="Pfam" id="PF04545"/>
    </source>
</evidence>
<dbReference type="eggNOG" id="COG1191">
    <property type="taxonomic scope" value="Bacteria"/>
</dbReference>
<dbReference type="Gene3D" id="1.10.1740.10">
    <property type="match status" value="1"/>
</dbReference>
<dbReference type="RefSeq" id="WP_006038434.1">
    <property type="nucleotide sequence ID" value="NZ_AEDD01000006.1"/>
</dbReference>
<gene>
    <name evidence="8" type="ORF">PaecuDRAFT_2440</name>
</gene>
<name>E0I9V3_9BACL</name>
<dbReference type="InterPro" id="IPR007630">
    <property type="entry name" value="RNA_pol_sigma70_r4"/>
</dbReference>
<sequence length="257" mass="29121">MTLQPSKSLQDSTALIADYQQSPDNDKATILIERHAPMVRMAAGKIARNRPDLFEDLVQVGQMSLLKLFHQYDPSVGVQFEPYAMKSIIGHMKNYLRDKSWYIQVPRRIKEKGIAVQQAIDELTVKLERSPRVEEIAERMELTVEETVEILGGRDLYHYVSLDTPISEEESTTTLGELIGSPLDDFGLIDKKLDIEAAMAALKPEERQVLKLVFEDGEPQRVIAEQLGVSQMSISRIQRRAIEKLKRSLSENGGQDE</sequence>
<proteinExistence type="predicted"/>
<dbReference type="SUPFAM" id="SSF88946">
    <property type="entry name" value="Sigma2 domain of RNA polymerase sigma factors"/>
    <property type="match status" value="1"/>
</dbReference>
<dbReference type="PANTHER" id="PTHR30385:SF4">
    <property type="entry name" value="RNA POLYMERASE SIGMA-E FACTOR"/>
    <property type="match status" value="1"/>
</dbReference>
<dbReference type="Gene3D" id="1.20.140.160">
    <property type="match status" value="1"/>
</dbReference>
<dbReference type="STRING" id="717606.PaecuDRAFT_2440"/>
<feature type="domain" description="RNA polymerase sigma-70 region 3" evidence="5">
    <location>
        <begin position="112"/>
        <end position="179"/>
    </location>
</feature>
<organism evidence="8 9">
    <name type="scientific">Paenibacillus curdlanolyticus YK9</name>
    <dbReference type="NCBI Taxonomy" id="717606"/>
    <lineage>
        <taxon>Bacteria</taxon>
        <taxon>Bacillati</taxon>
        <taxon>Bacillota</taxon>
        <taxon>Bacilli</taxon>
        <taxon>Bacillales</taxon>
        <taxon>Paenibacillaceae</taxon>
        <taxon>Paenibacillus</taxon>
    </lineage>
</organism>
<dbReference type="OrthoDB" id="9809557at2"/>
<dbReference type="PRINTS" id="PR00046">
    <property type="entry name" value="SIGMA70FCT"/>
</dbReference>